<dbReference type="InterPro" id="IPR052242">
    <property type="entry name" value="Mito_3-hydroxyacyl-CoA_DH"/>
</dbReference>
<comment type="caution">
    <text evidence="7">The sequence shown here is derived from an EMBL/GenBank/DDBJ whole genome shotgun (WGS) entry which is preliminary data.</text>
</comment>
<evidence type="ECO:0000256" key="1">
    <source>
        <dbReference type="ARBA" id="ARBA00005189"/>
    </source>
</evidence>
<keyword evidence="8" id="KW-1185">Reference proteome</keyword>
<comment type="pathway">
    <text evidence="1">Lipid metabolism.</text>
</comment>
<keyword evidence="4" id="KW-0520">NAD</keyword>
<dbReference type="InterPro" id="IPR006108">
    <property type="entry name" value="3HC_DH_C"/>
</dbReference>
<dbReference type="EMBL" id="JACEEZ010016809">
    <property type="protein sequence ID" value="KAG0717994.1"/>
    <property type="molecule type" value="Genomic_DNA"/>
</dbReference>
<dbReference type="PANTHER" id="PTHR43561">
    <property type="match status" value="1"/>
</dbReference>
<reference evidence="7" key="1">
    <citation type="submission" date="2020-07" db="EMBL/GenBank/DDBJ databases">
        <title>The High-quality genome of the commercially important snow crab, Chionoecetes opilio.</title>
        <authorList>
            <person name="Jeong J.-H."/>
            <person name="Ryu S."/>
        </authorList>
    </citation>
    <scope>NUCLEOTIDE SEQUENCE</scope>
    <source>
        <strain evidence="7">MADBK_172401_WGS</strain>
        <tissue evidence="7">Digestive gland</tissue>
    </source>
</reference>
<proteinExistence type="inferred from homology"/>
<dbReference type="SUPFAM" id="SSF48179">
    <property type="entry name" value="6-phosphogluconate dehydrogenase C-terminal domain-like"/>
    <property type="match status" value="1"/>
</dbReference>
<evidence type="ECO:0000256" key="4">
    <source>
        <dbReference type="ARBA" id="ARBA00023027"/>
    </source>
</evidence>
<name>A0A8J5CPM5_CHIOP</name>
<dbReference type="Pfam" id="PF00725">
    <property type="entry name" value="3HCDH"/>
    <property type="match status" value="1"/>
</dbReference>
<feature type="chain" id="PRO_5035250892" description="3-hydroxyacyl-CoA dehydrogenase" evidence="5">
    <location>
        <begin position="23"/>
        <end position="159"/>
    </location>
</feature>
<dbReference type="GO" id="GO:0005739">
    <property type="term" value="C:mitochondrion"/>
    <property type="evidence" value="ECO:0007669"/>
    <property type="project" value="TreeGrafter"/>
</dbReference>
<keyword evidence="5" id="KW-0732">Signal</keyword>
<comment type="similarity">
    <text evidence="2">Belongs to the 3-hydroxyacyl-CoA dehydrogenase family.</text>
</comment>
<dbReference type="PROSITE" id="PS00067">
    <property type="entry name" value="3HCDH"/>
    <property type="match status" value="1"/>
</dbReference>
<feature type="domain" description="3-hydroxyacyl-CoA dehydrogenase C-terminal" evidence="6">
    <location>
        <begin position="60"/>
        <end position="157"/>
    </location>
</feature>
<gene>
    <name evidence="7" type="primary">HADH</name>
    <name evidence="7" type="ORF">GWK47_053355</name>
</gene>
<dbReference type="OrthoDB" id="5958943at2759"/>
<dbReference type="Gene3D" id="1.10.1040.10">
    <property type="entry name" value="N-(1-d-carboxylethyl)-l-norvaline Dehydrogenase, domain 2"/>
    <property type="match status" value="1"/>
</dbReference>
<dbReference type="GO" id="GO:0006635">
    <property type="term" value="P:fatty acid beta-oxidation"/>
    <property type="evidence" value="ECO:0007669"/>
    <property type="project" value="TreeGrafter"/>
</dbReference>
<dbReference type="Gene3D" id="3.40.50.720">
    <property type="entry name" value="NAD(P)-binding Rossmann-like Domain"/>
    <property type="match status" value="1"/>
</dbReference>
<feature type="signal peptide" evidence="5">
    <location>
        <begin position="1"/>
        <end position="22"/>
    </location>
</feature>
<accession>A0A8J5CPM5</accession>
<dbReference type="AlphaFoldDB" id="A0A8J5CPM5"/>
<dbReference type="EC" id="1.1.1.35" evidence="3"/>
<evidence type="ECO:0000313" key="8">
    <source>
        <dbReference type="Proteomes" id="UP000770661"/>
    </source>
</evidence>
<dbReference type="GO" id="GO:0003857">
    <property type="term" value="F:(3S)-3-hydroxyacyl-CoA dehydrogenase (NAD+) activity"/>
    <property type="evidence" value="ECO:0007669"/>
    <property type="project" value="UniProtKB-EC"/>
</dbReference>
<evidence type="ECO:0000256" key="3">
    <source>
        <dbReference type="ARBA" id="ARBA00013000"/>
    </source>
</evidence>
<dbReference type="Proteomes" id="UP000770661">
    <property type="component" value="Unassembled WGS sequence"/>
</dbReference>
<evidence type="ECO:0000259" key="6">
    <source>
        <dbReference type="Pfam" id="PF00725"/>
    </source>
</evidence>
<sequence>MGASPAYAMLRAASVLISVALAFEPVVIKIPETSQATSDAMTAWGKAMGKTMVYCKDTPGFIVNRVFVPFLLNCIKLVDEGIASKEDIDCAIKLGLGHPMGPLELVDHVGLDTLAFVSQEWCKAYPDMPEFNRPPLLDKMVAEGKFGHKNGEGFYKYKL</sequence>
<dbReference type="InterPro" id="IPR008927">
    <property type="entry name" value="6-PGluconate_DH-like_C_sf"/>
</dbReference>
<dbReference type="InterPro" id="IPR013328">
    <property type="entry name" value="6PGD_dom2"/>
</dbReference>
<evidence type="ECO:0000256" key="5">
    <source>
        <dbReference type="SAM" id="SignalP"/>
    </source>
</evidence>
<organism evidence="7 8">
    <name type="scientific">Chionoecetes opilio</name>
    <name type="common">Atlantic snow crab</name>
    <name type="synonym">Cancer opilio</name>
    <dbReference type="NCBI Taxonomy" id="41210"/>
    <lineage>
        <taxon>Eukaryota</taxon>
        <taxon>Metazoa</taxon>
        <taxon>Ecdysozoa</taxon>
        <taxon>Arthropoda</taxon>
        <taxon>Crustacea</taxon>
        <taxon>Multicrustacea</taxon>
        <taxon>Malacostraca</taxon>
        <taxon>Eumalacostraca</taxon>
        <taxon>Eucarida</taxon>
        <taxon>Decapoda</taxon>
        <taxon>Pleocyemata</taxon>
        <taxon>Brachyura</taxon>
        <taxon>Eubrachyura</taxon>
        <taxon>Majoidea</taxon>
        <taxon>Majidae</taxon>
        <taxon>Chionoecetes</taxon>
    </lineage>
</organism>
<dbReference type="InterPro" id="IPR006180">
    <property type="entry name" value="3-OHacyl-CoA_DH_CS"/>
</dbReference>
<protein>
    <recommendedName>
        <fullName evidence="3">3-hydroxyacyl-CoA dehydrogenase</fullName>
        <ecNumber evidence="3">1.1.1.35</ecNumber>
    </recommendedName>
</protein>
<evidence type="ECO:0000313" key="7">
    <source>
        <dbReference type="EMBL" id="KAG0717994.1"/>
    </source>
</evidence>
<evidence type="ECO:0000256" key="2">
    <source>
        <dbReference type="ARBA" id="ARBA00009463"/>
    </source>
</evidence>
<dbReference type="PANTHER" id="PTHR43561:SF3">
    <property type="entry name" value="HYDROXYACYL-COENZYME A DEHYDROGENASE, MITOCHONDRIAL"/>
    <property type="match status" value="1"/>
</dbReference>